<evidence type="ECO:0000313" key="7">
    <source>
        <dbReference type="Proteomes" id="UP000308744"/>
    </source>
</evidence>
<dbReference type="Pfam" id="PF04545">
    <property type="entry name" value="Sigma70_r4"/>
    <property type="match status" value="1"/>
</dbReference>
<proteinExistence type="predicted"/>
<sequence>MINEKIVKSEIFQKKLREDGEFEELYLDYLLNPTHIKKERLNEIYKQFEKQIIALQYLRKMIFFEAKRFDKKVRRASNHFSLDVEYDENLTFIDVIKDDNAETSFNNVFERELKEIFSDEELAREILSMTEKQKEVLHGLYVAALTEAVLAQQLGVTQQAISKTHKRIISRLKKVVDEKW</sequence>
<evidence type="ECO:0000259" key="5">
    <source>
        <dbReference type="PROSITE" id="PS50069"/>
    </source>
</evidence>
<comment type="caution">
    <text evidence="6">The sequence shown here is derived from an EMBL/GenBank/DDBJ whole genome shotgun (WGS) entry which is preliminary data.</text>
</comment>
<dbReference type="RefSeq" id="WP_107897616.1">
    <property type="nucleotide sequence ID" value="NZ_PYWM01000047.1"/>
</dbReference>
<gene>
    <name evidence="6" type="ORF">FC756_12295</name>
</gene>
<protein>
    <submittedName>
        <fullName evidence="6">Sigma-70 family RNA polymerase sigma factor</fullName>
    </submittedName>
</protein>
<name>A0A4U2Z180_9BACI</name>
<keyword evidence="7" id="KW-1185">Reference proteome</keyword>
<dbReference type="InterPro" id="IPR016158">
    <property type="entry name" value="Cullin_homology"/>
</dbReference>
<dbReference type="Gene3D" id="1.20.140.160">
    <property type="match status" value="1"/>
</dbReference>
<dbReference type="Proteomes" id="UP000308744">
    <property type="component" value="Unassembled WGS sequence"/>
</dbReference>
<keyword evidence="4" id="KW-0804">Transcription</keyword>
<keyword evidence="3" id="KW-0238">DNA-binding</keyword>
<evidence type="ECO:0000256" key="3">
    <source>
        <dbReference type="ARBA" id="ARBA00023125"/>
    </source>
</evidence>
<dbReference type="PROSITE" id="PS50069">
    <property type="entry name" value="CULLIN_2"/>
    <property type="match status" value="1"/>
</dbReference>
<dbReference type="InterPro" id="IPR013324">
    <property type="entry name" value="RNA_pol_sigma_r3/r4-like"/>
</dbReference>
<dbReference type="GO" id="GO:0006352">
    <property type="term" value="P:DNA-templated transcription initiation"/>
    <property type="evidence" value="ECO:0007669"/>
    <property type="project" value="InterPro"/>
</dbReference>
<accession>A0A4U2Z180</accession>
<dbReference type="GO" id="GO:0016987">
    <property type="term" value="F:sigma factor activity"/>
    <property type="evidence" value="ECO:0007669"/>
    <property type="project" value="UniProtKB-KW"/>
</dbReference>
<dbReference type="PANTHER" id="PTHR30385">
    <property type="entry name" value="SIGMA FACTOR F FLAGELLAR"/>
    <property type="match status" value="1"/>
</dbReference>
<dbReference type="SUPFAM" id="SSF88659">
    <property type="entry name" value="Sigma3 and sigma4 domains of RNA polymerase sigma factors"/>
    <property type="match status" value="1"/>
</dbReference>
<dbReference type="EMBL" id="SZPU01000043">
    <property type="protein sequence ID" value="TKI67817.1"/>
    <property type="molecule type" value="Genomic_DNA"/>
</dbReference>
<feature type="domain" description="Cullin family profile" evidence="5">
    <location>
        <begin position="18"/>
        <end position="126"/>
    </location>
</feature>
<evidence type="ECO:0000313" key="6">
    <source>
        <dbReference type="EMBL" id="TKI67817.1"/>
    </source>
</evidence>
<evidence type="ECO:0000256" key="1">
    <source>
        <dbReference type="ARBA" id="ARBA00023015"/>
    </source>
</evidence>
<organism evidence="6 7">
    <name type="scientific">Lysinibacillus mangiferihumi</name>
    <dbReference type="NCBI Taxonomy" id="1130819"/>
    <lineage>
        <taxon>Bacteria</taxon>
        <taxon>Bacillati</taxon>
        <taxon>Bacillota</taxon>
        <taxon>Bacilli</taxon>
        <taxon>Bacillales</taxon>
        <taxon>Bacillaceae</taxon>
        <taxon>Lysinibacillus</taxon>
    </lineage>
</organism>
<reference evidence="6 7" key="1">
    <citation type="submission" date="2019-04" db="EMBL/GenBank/DDBJ databases">
        <title>Lysinibacillus genome sequencing.</title>
        <authorList>
            <person name="Dunlap C."/>
        </authorList>
    </citation>
    <scope>NUCLEOTIDE SEQUENCE [LARGE SCALE GENOMIC DNA]</scope>
    <source>
        <strain evidence="6 7">CCTCC AB 2010389</strain>
    </source>
</reference>
<dbReference type="GO" id="GO:0003677">
    <property type="term" value="F:DNA binding"/>
    <property type="evidence" value="ECO:0007669"/>
    <property type="project" value="UniProtKB-KW"/>
</dbReference>
<keyword evidence="2" id="KW-0731">Sigma factor</keyword>
<evidence type="ECO:0000256" key="4">
    <source>
        <dbReference type="ARBA" id="ARBA00023163"/>
    </source>
</evidence>
<keyword evidence="1" id="KW-0805">Transcription regulation</keyword>
<dbReference type="AlphaFoldDB" id="A0A4U2Z180"/>
<dbReference type="InterPro" id="IPR007630">
    <property type="entry name" value="RNA_pol_sigma70_r4"/>
</dbReference>
<evidence type="ECO:0000256" key="2">
    <source>
        <dbReference type="ARBA" id="ARBA00023082"/>
    </source>
</evidence>